<sequence length="113" mass="12237">MELEEFVKSTIENITDAVAKLQEQNTTSGRVNPIGIKGGDHIMIPSGSGLEGVRVVNVEFNVCLEETEKVGGKKSIGVFFKESGIGIDKKIENNTISYTSVKFSIPITLPIKP</sequence>
<dbReference type="EMBL" id="FQUC01000021">
    <property type="protein sequence ID" value="SHG33904.1"/>
    <property type="molecule type" value="Genomic_DNA"/>
</dbReference>
<proteinExistence type="predicted"/>
<evidence type="ECO:0000313" key="1">
    <source>
        <dbReference type="EMBL" id="SHG33904.1"/>
    </source>
</evidence>
<dbReference type="Proteomes" id="UP000184480">
    <property type="component" value="Unassembled WGS sequence"/>
</dbReference>
<dbReference type="OrthoDB" id="1097953at2"/>
<accession>A0A1M5J006</accession>
<organism evidence="1 2">
    <name type="scientific">Dysgonomonas macrotermitis</name>
    <dbReference type="NCBI Taxonomy" id="1346286"/>
    <lineage>
        <taxon>Bacteria</taxon>
        <taxon>Pseudomonadati</taxon>
        <taxon>Bacteroidota</taxon>
        <taxon>Bacteroidia</taxon>
        <taxon>Bacteroidales</taxon>
        <taxon>Dysgonomonadaceae</taxon>
        <taxon>Dysgonomonas</taxon>
    </lineage>
</organism>
<reference evidence="2" key="1">
    <citation type="submission" date="2016-11" db="EMBL/GenBank/DDBJ databases">
        <authorList>
            <person name="Varghese N."/>
            <person name="Submissions S."/>
        </authorList>
    </citation>
    <scope>NUCLEOTIDE SEQUENCE [LARGE SCALE GENOMIC DNA]</scope>
    <source>
        <strain evidence="2">DSM 27370</strain>
    </source>
</reference>
<evidence type="ECO:0000313" key="2">
    <source>
        <dbReference type="Proteomes" id="UP000184480"/>
    </source>
</evidence>
<dbReference type="RefSeq" id="WP_062184368.1">
    <property type="nucleotide sequence ID" value="NZ_BBXL01000026.1"/>
</dbReference>
<dbReference type="STRING" id="1346286.SAMN05444362_12173"/>
<dbReference type="AlphaFoldDB" id="A0A1M5J006"/>
<gene>
    <name evidence="1" type="ORF">SAMN05444362_12173</name>
</gene>
<protein>
    <submittedName>
        <fullName evidence="1">Uncharacterized protein</fullName>
    </submittedName>
</protein>
<name>A0A1M5J006_9BACT</name>
<keyword evidence="2" id="KW-1185">Reference proteome</keyword>